<dbReference type="AlphaFoldDB" id="A0A0F9UZY2"/>
<evidence type="ECO:0008006" key="3">
    <source>
        <dbReference type="Google" id="ProtNLM"/>
    </source>
</evidence>
<dbReference type="EMBL" id="LAZR01000489">
    <property type="protein sequence ID" value="KKN66816.1"/>
    <property type="molecule type" value="Genomic_DNA"/>
</dbReference>
<feature type="transmembrane region" description="Helical" evidence="1">
    <location>
        <begin position="9"/>
        <end position="33"/>
    </location>
</feature>
<keyword evidence="1" id="KW-0472">Membrane</keyword>
<dbReference type="InterPro" id="IPR007445">
    <property type="entry name" value="PilO"/>
</dbReference>
<comment type="caution">
    <text evidence="2">The sequence shown here is derived from an EMBL/GenBank/DDBJ whole genome shotgun (WGS) entry which is preliminary data.</text>
</comment>
<reference evidence="2" key="1">
    <citation type="journal article" date="2015" name="Nature">
        <title>Complex archaea that bridge the gap between prokaryotes and eukaryotes.</title>
        <authorList>
            <person name="Spang A."/>
            <person name="Saw J.H."/>
            <person name="Jorgensen S.L."/>
            <person name="Zaremba-Niedzwiedzka K."/>
            <person name="Martijn J."/>
            <person name="Lind A.E."/>
            <person name="van Eijk R."/>
            <person name="Schleper C."/>
            <person name="Guy L."/>
            <person name="Ettema T.J."/>
        </authorList>
    </citation>
    <scope>NUCLEOTIDE SEQUENCE</scope>
</reference>
<name>A0A0F9UZY2_9ZZZZ</name>
<accession>A0A0F9UZY2</accession>
<dbReference type="Gene3D" id="3.30.70.60">
    <property type="match status" value="1"/>
</dbReference>
<evidence type="ECO:0000256" key="1">
    <source>
        <dbReference type="SAM" id="Phobius"/>
    </source>
</evidence>
<sequence length="186" mass="20840">MILSRRERLIITLALIVVSIFVLDRFVLGPLLISYSTARAKKDELQAEKDRSAGLLDRREQLGRKWRQMLAEGLKQDPAEAESQLLHALDDWFQEAGLDLSSLRPERPSEKTDLRKVICHAVGSGSMASVSRFLWLVETAEIPVKLEAVQLRSRKEGTDDLALQVRLSTLYLVDDEGSEPTEGGGQ</sequence>
<proteinExistence type="predicted"/>
<protein>
    <recommendedName>
        <fullName evidence="3">Type II secretion system protein M</fullName>
    </recommendedName>
</protein>
<dbReference type="InterPro" id="IPR014717">
    <property type="entry name" value="Transl_elong_EF1B/ribsomal_bS6"/>
</dbReference>
<evidence type="ECO:0000313" key="2">
    <source>
        <dbReference type="EMBL" id="KKN66816.1"/>
    </source>
</evidence>
<gene>
    <name evidence="2" type="ORF">LCGC14_0467560</name>
</gene>
<organism evidence="2">
    <name type="scientific">marine sediment metagenome</name>
    <dbReference type="NCBI Taxonomy" id="412755"/>
    <lineage>
        <taxon>unclassified sequences</taxon>
        <taxon>metagenomes</taxon>
        <taxon>ecological metagenomes</taxon>
    </lineage>
</organism>
<dbReference type="Pfam" id="PF04350">
    <property type="entry name" value="PilO"/>
    <property type="match status" value="1"/>
</dbReference>
<keyword evidence="1" id="KW-1133">Transmembrane helix</keyword>
<keyword evidence="1" id="KW-0812">Transmembrane</keyword>